<dbReference type="SUPFAM" id="SSF49899">
    <property type="entry name" value="Concanavalin A-like lectins/glucanases"/>
    <property type="match status" value="1"/>
</dbReference>
<dbReference type="InterPro" id="IPR014895">
    <property type="entry name" value="Alginate_lyase_2"/>
</dbReference>
<name>W7QI81_9ALTE</name>
<accession>W7QI81</accession>
<dbReference type="PROSITE" id="PS51175">
    <property type="entry name" value="CBM6"/>
    <property type="match status" value="1"/>
</dbReference>
<dbReference type="InterPro" id="IPR000421">
    <property type="entry name" value="FA58C"/>
</dbReference>
<evidence type="ECO:0000259" key="4">
    <source>
        <dbReference type="PROSITE" id="PS50022"/>
    </source>
</evidence>
<feature type="domain" description="CBM6" evidence="5">
    <location>
        <begin position="174"/>
        <end position="308"/>
    </location>
</feature>
<feature type="domain" description="F5/8 type C" evidence="4">
    <location>
        <begin position="10"/>
        <end position="164"/>
    </location>
</feature>
<dbReference type="Gene3D" id="2.60.120.200">
    <property type="match status" value="1"/>
</dbReference>
<protein>
    <recommendedName>
        <fullName evidence="8">Alginate lyase</fullName>
    </recommendedName>
</protein>
<evidence type="ECO:0000256" key="2">
    <source>
        <dbReference type="SAM" id="MobiDB-lite"/>
    </source>
</evidence>
<evidence type="ECO:0000313" key="6">
    <source>
        <dbReference type="EMBL" id="EWH08622.1"/>
    </source>
</evidence>
<dbReference type="GO" id="GO:0030246">
    <property type="term" value="F:carbohydrate binding"/>
    <property type="evidence" value="ECO:0007669"/>
    <property type="project" value="InterPro"/>
</dbReference>
<feature type="chain" id="PRO_5004900851" description="Alginate lyase" evidence="3">
    <location>
        <begin position="29"/>
        <end position="556"/>
    </location>
</feature>
<comment type="caution">
    <text evidence="6">The sequence shown here is derived from an EMBL/GenBank/DDBJ whole genome shotgun (WGS) entry which is preliminary data.</text>
</comment>
<sequence>MKKANKKVVLSALYLSLAAAGFSANTHAATPSSVTDNGNDGNVAANTIDDDPTFSTRWSANGNDGSQWVRYDFGSAVSLSALKIAFYKGDQRQTYFRIQSSTNGSSWSTVVDKSSAGSSGSTTGLETFNFPASVSARYFRIQGFGNTSNTWNSITDVEFVDGGSTGGGTTNVPGLIQAEDYNDYSDTTSGNTGGQYRTDDVDVQATSDTGGGYNVGWIKAGEWLEYPISVSSAGTYTADIRVASSRSTGAFNVLVDGSTKDSVAVGHTGGWQSWTTKSVNLGNLSAGNHTIRINVTGSDFNINWIDVKKQASSSTGFDWDGWKVTLPVNGDTWYNNGNTSSAAEIQPAGCTDDIFDDNLNIDYFWSDSEGIHFRVPMNLDGKTPNTSYIRSELRELYNWTPCGSTSEANWSYGGNHTLTAKVRIDDYNPSGTKVVVGQIHGHDIKYATIKLHWEGDSKPVRVIYNASPNSSTPNNVYLGYVDSSDFWEYSIKMTNSGIELSAGGVTETITFGNELSNDWKDADFYFKAGLYPQQKPDSSSSEVYEATFKDVVVTHD</sequence>
<dbReference type="Proteomes" id="UP000019276">
    <property type="component" value="Unassembled WGS sequence"/>
</dbReference>
<dbReference type="Pfam" id="PF03422">
    <property type="entry name" value="CBM_6"/>
    <property type="match status" value="1"/>
</dbReference>
<dbReference type="CDD" id="cd04080">
    <property type="entry name" value="CBM6_cellulase-like"/>
    <property type="match status" value="1"/>
</dbReference>
<dbReference type="Pfam" id="PF00754">
    <property type="entry name" value="F5_F8_type_C"/>
    <property type="match status" value="1"/>
</dbReference>
<feature type="signal peptide" evidence="3">
    <location>
        <begin position="1"/>
        <end position="28"/>
    </location>
</feature>
<keyword evidence="1 3" id="KW-0732">Signal</keyword>
<gene>
    <name evidence="6" type="ORF">DS2_16444</name>
</gene>
<reference evidence="6 7" key="1">
    <citation type="journal article" date="2014" name="Genome Announc.">
        <title>Draft Genome Sequence of the Agar-Degrading Bacterium Catenovulum sp. Strain DS-2, Isolated from Intestines of Haliotis diversicolor.</title>
        <authorList>
            <person name="Shan D."/>
            <person name="Li X."/>
            <person name="Gu Z."/>
            <person name="Wei G."/>
            <person name="Gao Z."/>
            <person name="Shao Z."/>
        </authorList>
    </citation>
    <scope>NUCLEOTIDE SEQUENCE [LARGE SCALE GENOMIC DNA]</scope>
    <source>
        <strain evidence="6 7">DS-2</strain>
    </source>
</reference>
<evidence type="ECO:0008006" key="8">
    <source>
        <dbReference type="Google" id="ProtNLM"/>
    </source>
</evidence>
<dbReference type="OrthoDB" id="5860115at2"/>
<dbReference type="InterPro" id="IPR008979">
    <property type="entry name" value="Galactose-bd-like_sf"/>
</dbReference>
<feature type="region of interest" description="Disordered" evidence="2">
    <location>
        <begin position="28"/>
        <end position="48"/>
    </location>
</feature>
<dbReference type="InterPro" id="IPR006584">
    <property type="entry name" value="Cellulose-bd_IV"/>
</dbReference>
<dbReference type="Gene3D" id="2.60.120.260">
    <property type="entry name" value="Galactose-binding domain-like"/>
    <property type="match status" value="2"/>
</dbReference>
<dbReference type="InterPro" id="IPR005084">
    <property type="entry name" value="CBM6"/>
</dbReference>
<dbReference type="EMBL" id="ARZY01000041">
    <property type="protein sequence ID" value="EWH08622.1"/>
    <property type="molecule type" value="Genomic_DNA"/>
</dbReference>
<evidence type="ECO:0000313" key="7">
    <source>
        <dbReference type="Proteomes" id="UP000019276"/>
    </source>
</evidence>
<dbReference type="RefSeq" id="WP_035016002.1">
    <property type="nucleotide sequence ID" value="NZ_ARZY01000041.1"/>
</dbReference>
<feature type="compositionally biased region" description="Polar residues" evidence="2">
    <location>
        <begin position="28"/>
        <end position="40"/>
    </location>
</feature>
<dbReference type="SMART" id="SM00606">
    <property type="entry name" value="CBD_IV"/>
    <property type="match status" value="1"/>
</dbReference>
<dbReference type="AlphaFoldDB" id="W7QI81"/>
<dbReference type="STRING" id="1328313.DS2_16444"/>
<keyword evidence="7" id="KW-1185">Reference proteome</keyword>
<evidence type="ECO:0000259" key="5">
    <source>
        <dbReference type="PROSITE" id="PS51175"/>
    </source>
</evidence>
<organism evidence="6 7">
    <name type="scientific">Catenovulum agarivorans DS-2</name>
    <dbReference type="NCBI Taxonomy" id="1328313"/>
    <lineage>
        <taxon>Bacteria</taxon>
        <taxon>Pseudomonadati</taxon>
        <taxon>Pseudomonadota</taxon>
        <taxon>Gammaproteobacteria</taxon>
        <taxon>Alteromonadales</taxon>
        <taxon>Alteromonadaceae</taxon>
        <taxon>Catenovulum</taxon>
    </lineage>
</organism>
<proteinExistence type="predicted"/>
<dbReference type="eggNOG" id="COG5297">
    <property type="taxonomic scope" value="Bacteria"/>
</dbReference>
<dbReference type="InterPro" id="IPR013320">
    <property type="entry name" value="ConA-like_dom_sf"/>
</dbReference>
<dbReference type="PROSITE" id="PS50022">
    <property type="entry name" value="FA58C_3"/>
    <property type="match status" value="1"/>
</dbReference>
<evidence type="ECO:0000256" key="3">
    <source>
        <dbReference type="SAM" id="SignalP"/>
    </source>
</evidence>
<evidence type="ECO:0000256" key="1">
    <source>
        <dbReference type="ARBA" id="ARBA00022729"/>
    </source>
</evidence>
<dbReference type="PATRIC" id="fig|1328313.3.peg.3359"/>
<dbReference type="SUPFAM" id="SSF49785">
    <property type="entry name" value="Galactose-binding domain-like"/>
    <property type="match status" value="2"/>
</dbReference>
<dbReference type="Pfam" id="PF08787">
    <property type="entry name" value="Alginate_lyase2"/>
    <property type="match status" value="1"/>
</dbReference>
<dbReference type="eggNOG" id="COG3291">
    <property type="taxonomic scope" value="Bacteria"/>
</dbReference>